<feature type="transmembrane region" description="Helical" evidence="9">
    <location>
        <begin position="302"/>
        <end position="324"/>
    </location>
</feature>
<dbReference type="Gene3D" id="1.20.1070.10">
    <property type="entry name" value="Rhodopsin 7-helix transmembrane proteins"/>
    <property type="match status" value="1"/>
</dbReference>
<dbReference type="GO" id="GO:0032870">
    <property type="term" value="P:cellular response to hormone stimulus"/>
    <property type="evidence" value="ECO:0007669"/>
    <property type="project" value="TreeGrafter"/>
</dbReference>
<sequence>MLISLGSVEGWQSSVADSAAAAAASSSSSSSSSAASQAVTAAVSAVAAVSAAAHQSSIGAASSGAPGSASSVTDVILTAENLTQAVIILILDVVIICSNLLIIATLATGSGGEVMNYYLISLAAADLLAGILVVPLSIYPALTDSWPLGDVLCSIAGYVEATLWAVSVYSFMWISVDRYLAIRKPLRYETVQTPSRCQCWVIFTWLTSMLACCPPLLQGSTGYASGAPYFDPEAFVCHLNWTGMSAYSVTLIILVLCPTLATVAYTYFYIFSSMRKMRSSLLQQDKEYATALSENLSNPTHLMSFILVMTFWLSWLPFICLTLYEYMAQHRIDSIPFLHFTVFWLGICNSFFKLFIYVAMSPLFRHKLRIFCLSYLCCGAAKRNNANNRRPLTSGSANRNHHHHHHNNEIIYRR</sequence>
<dbReference type="EMBL" id="CAKKLH010000291">
    <property type="protein sequence ID" value="CAH0109131.1"/>
    <property type="molecule type" value="Genomic_DNA"/>
</dbReference>
<feature type="transmembrane region" description="Helical" evidence="9">
    <location>
        <begin position="154"/>
        <end position="176"/>
    </location>
</feature>
<evidence type="ECO:0000256" key="7">
    <source>
        <dbReference type="ARBA" id="ARBA00023170"/>
    </source>
</evidence>
<dbReference type="PRINTS" id="PR00237">
    <property type="entry name" value="GPCRRHODOPSN"/>
</dbReference>
<accession>A0A8J2RT85</accession>
<feature type="transmembrane region" description="Helical" evidence="9">
    <location>
        <begin position="197"/>
        <end position="217"/>
    </location>
</feature>
<evidence type="ECO:0000256" key="4">
    <source>
        <dbReference type="ARBA" id="ARBA00022692"/>
    </source>
</evidence>
<name>A0A8J2RT85_9CRUS</name>
<dbReference type="SUPFAM" id="SSF81321">
    <property type="entry name" value="Family A G protein-coupled receptor-like"/>
    <property type="match status" value="1"/>
</dbReference>
<feature type="region of interest" description="Disordered" evidence="8">
    <location>
        <begin position="389"/>
        <end position="414"/>
    </location>
</feature>
<reference evidence="11" key="1">
    <citation type="submission" date="2021-11" db="EMBL/GenBank/DDBJ databases">
        <authorList>
            <person name="Schell T."/>
        </authorList>
    </citation>
    <scope>NUCLEOTIDE SEQUENCE</scope>
    <source>
        <strain evidence="11">M5</strain>
    </source>
</reference>
<dbReference type="FunFam" id="1.20.1070.10:FF:000258">
    <property type="entry name" value="G-protein coupled receptor"/>
    <property type="match status" value="1"/>
</dbReference>
<evidence type="ECO:0000313" key="12">
    <source>
        <dbReference type="Proteomes" id="UP000789390"/>
    </source>
</evidence>
<evidence type="ECO:0000259" key="10">
    <source>
        <dbReference type="PROSITE" id="PS50262"/>
    </source>
</evidence>
<gene>
    <name evidence="11" type="ORF">DGAL_LOCUS12594</name>
</gene>
<dbReference type="CDD" id="cd00637">
    <property type="entry name" value="7tm_classA_rhodopsin-like"/>
    <property type="match status" value="1"/>
</dbReference>
<evidence type="ECO:0000256" key="9">
    <source>
        <dbReference type="SAM" id="Phobius"/>
    </source>
</evidence>
<dbReference type="InterPro" id="IPR000276">
    <property type="entry name" value="GPCR_Rhodpsn"/>
</dbReference>
<dbReference type="PANTHER" id="PTHR24241:SF170">
    <property type="entry name" value="G-PROTEIN COUPLED RECEPTORS FAMILY 1 PROFILE DOMAIN-CONTAINING PROTEIN"/>
    <property type="match status" value="1"/>
</dbReference>
<dbReference type="PANTHER" id="PTHR24241">
    <property type="entry name" value="NEUROPEPTIDE RECEPTOR-RELATED G-PROTEIN COUPLED RECEPTOR"/>
    <property type="match status" value="1"/>
</dbReference>
<feature type="transmembrane region" description="Helical" evidence="9">
    <location>
        <begin position="249"/>
        <end position="270"/>
    </location>
</feature>
<evidence type="ECO:0000256" key="3">
    <source>
        <dbReference type="ARBA" id="ARBA00022475"/>
    </source>
</evidence>
<keyword evidence="3" id="KW-1003">Cell membrane</keyword>
<organism evidence="11 12">
    <name type="scientific">Daphnia galeata</name>
    <dbReference type="NCBI Taxonomy" id="27404"/>
    <lineage>
        <taxon>Eukaryota</taxon>
        <taxon>Metazoa</taxon>
        <taxon>Ecdysozoa</taxon>
        <taxon>Arthropoda</taxon>
        <taxon>Crustacea</taxon>
        <taxon>Branchiopoda</taxon>
        <taxon>Diplostraca</taxon>
        <taxon>Cladocera</taxon>
        <taxon>Anomopoda</taxon>
        <taxon>Daphniidae</taxon>
        <taxon>Daphnia</taxon>
    </lineage>
</organism>
<keyword evidence="7" id="KW-0675">Receptor</keyword>
<evidence type="ECO:0000256" key="1">
    <source>
        <dbReference type="ARBA" id="ARBA00004651"/>
    </source>
</evidence>
<keyword evidence="6 9" id="KW-0472">Membrane</keyword>
<dbReference type="GO" id="GO:0004930">
    <property type="term" value="F:G protein-coupled receptor activity"/>
    <property type="evidence" value="ECO:0007669"/>
    <property type="project" value="InterPro"/>
</dbReference>
<comment type="subcellular location">
    <subcellularLocation>
        <location evidence="1">Cell membrane</location>
        <topology evidence="1">Multi-pass membrane protein</topology>
    </subcellularLocation>
</comment>
<keyword evidence="5 9" id="KW-1133">Transmembrane helix</keyword>
<dbReference type="AlphaFoldDB" id="A0A8J2RT85"/>
<dbReference type="OrthoDB" id="6376512at2759"/>
<evidence type="ECO:0000256" key="2">
    <source>
        <dbReference type="ARBA" id="ARBA00010663"/>
    </source>
</evidence>
<dbReference type="GO" id="GO:0042277">
    <property type="term" value="F:peptide binding"/>
    <property type="evidence" value="ECO:0007669"/>
    <property type="project" value="TreeGrafter"/>
</dbReference>
<evidence type="ECO:0000256" key="6">
    <source>
        <dbReference type="ARBA" id="ARBA00023136"/>
    </source>
</evidence>
<proteinExistence type="inferred from homology"/>
<feature type="transmembrane region" description="Helical" evidence="9">
    <location>
        <begin position="336"/>
        <end position="359"/>
    </location>
</feature>
<dbReference type="GO" id="GO:0005886">
    <property type="term" value="C:plasma membrane"/>
    <property type="evidence" value="ECO:0007669"/>
    <property type="project" value="UniProtKB-SubCell"/>
</dbReference>
<comment type="similarity">
    <text evidence="2">Belongs to the G-protein coupled receptor 1 family.</text>
</comment>
<feature type="domain" description="G-protein coupled receptors family 1 profile" evidence="10">
    <location>
        <begin position="98"/>
        <end position="357"/>
    </location>
</feature>
<dbReference type="InterPro" id="IPR017452">
    <property type="entry name" value="GPCR_Rhodpsn_7TM"/>
</dbReference>
<comment type="caution">
    <text evidence="11">The sequence shown here is derived from an EMBL/GenBank/DDBJ whole genome shotgun (WGS) entry which is preliminary data.</text>
</comment>
<evidence type="ECO:0000256" key="5">
    <source>
        <dbReference type="ARBA" id="ARBA00022989"/>
    </source>
</evidence>
<dbReference type="Pfam" id="PF00001">
    <property type="entry name" value="7tm_1"/>
    <property type="match status" value="1"/>
</dbReference>
<evidence type="ECO:0000313" key="11">
    <source>
        <dbReference type="EMBL" id="CAH0109131.1"/>
    </source>
</evidence>
<keyword evidence="4 9" id="KW-0812">Transmembrane</keyword>
<keyword evidence="12" id="KW-1185">Reference proteome</keyword>
<dbReference type="PROSITE" id="PS50262">
    <property type="entry name" value="G_PROTEIN_RECEP_F1_2"/>
    <property type="match status" value="1"/>
</dbReference>
<feature type="transmembrane region" description="Helical" evidence="9">
    <location>
        <begin position="118"/>
        <end position="142"/>
    </location>
</feature>
<dbReference type="Proteomes" id="UP000789390">
    <property type="component" value="Unassembled WGS sequence"/>
</dbReference>
<feature type="transmembrane region" description="Helical" evidence="9">
    <location>
        <begin position="85"/>
        <end position="106"/>
    </location>
</feature>
<evidence type="ECO:0000256" key="8">
    <source>
        <dbReference type="SAM" id="MobiDB-lite"/>
    </source>
</evidence>
<protein>
    <recommendedName>
        <fullName evidence="10">G-protein coupled receptors family 1 profile domain-containing protein</fullName>
    </recommendedName>
</protein>